<feature type="transmembrane region" description="Helical" evidence="2">
    <location>
        <begin position="99"/>
        <end position="123"/>
    </location>
</feature>
<keyword evidence="5" id="KW-1185">Reference proteome</keyword>
<accession>A0A9D4PWF7</accession>
<reference evidence="4" key="1">
    <citation type="journal article" date="2020" name="Cell">
        <title>Large-Scale Comparative Analyses of Tick Genomes Elucidate Their Genetic Diversity and Vector Capacities.</title>
        <authorList>
            <consortium name="Tick Genome and Microbiome Consortium (TIGMIC)"/>
            <person name="Jia N."/>
            <person name="Wang J."/>
            <person name="Shi W."/>
            <person name="Du L."/>
            <person name="Sun Y."/>
            <person name="Zhan W."/>
            <person name="Jiang J.F."/>
            <person name="Wang Q."/>
            <person name="Zhang B."/>
            <person name="Ji P."/>
            <person name="Bell-Sakyi L."/>
            <person name="Cui X.M."/>
            <person name="Yuan T.T."/>
            <person name="Jiang B.G."/>
            <person name="Yang W.F."/>
            <person name="Lam T.T."/>
            <person name="Chang Q.C."/>
            <person name="Ding S.J."/>
            <person name="Wang X.J."/>
            <person name="Zhu J.G."/>
            <person name="Ruan X.D."/>
            <person name="Zhao L."/>
            <person name="Wei J.T."/>
            <person name="Ye R.Z."/>
            <person name="Que T.C."/>
            <person name="Du C.H."/>
            <person name="Zhou Y.H."/>
            <person name="Cheng J.X."/>
            <person name="Dai P.F."/>
            <person name="Guo W.B."/>
            <person name="Han X.H."/>
            <person name="Huang E.J."/>
            <person name="Li L.F."/>
            <person name="Wei W."/>
            <person name="Gao Y.C."/>
            <person name="Liu J.Z."/>
            <person name="Shao H.Z."/>
            <person name="Wang X."/>
            <person name="Wang C.C."/>
            <person name="Yang T.C."/>
            <person name="Huo Q.B."/>
            <person name="Li W."/>
            <person name="Chen H.Y."/>
            <person name="Chen S.E."/>
            <person name="Zhou L.G."/>
            <person name="Ni X.B."/>
            <person name="Tian J.H."/>
            <person name="Sheng Y."/>
            <person name="Liu T."/>
            <person name="Pan Y.S."/>
            <person name="Xia L.Y."/>
            <person name="Li J."/>
            <person name="Zhao F."/>
            <person name="Cao W.C."/>
        </authorList>
    </citation>
    <scope>NUCLEOTIDE SEQUENCE</scope>
    <source>
        <strain evidence="4">Rsan-2018</strain>
    </source>
</reference>
<evidence type="ECO:0000256" key="1">
    <source>
        <dbReference type="SAM" id="MobiDB-lite"/>
    </source>
</evidence>
<dbReference type="EMBL" id="JABSTV010001250">
    <property type="protein sequence ID" value="KAH7955623.1"/>
    <property type="molecule type" value="Genomic_DNA"/>
</dbReference>
<feature type="compositionally biased region" description="Polar residues" evidence="1">
    <location>
        <begin position="134"/>
        <end position="150"/>
    </location>
</feature>
<name>A0A9D4PWF7_RHISA</name>
<proteinExistence type="predicted"/>
<organism evidence="4 5">
    <name type="scientific">Rhipicephalus sanguineus</name>
    <name type="common">Brown dog tick</name>
    <name type="synonym">Ixodes sanguineus</name>
    <dbReference type="NCBI Taxonomy" id="34632"/>
    <lineage>
        <taxon>Eukaryota</taxon>
        <taxon>Metazoa</taxon>
        <taxon>Ecdysozoa</taxon>
        <taxon>Arthropoda</taxon>
        <taxon>Chelicerata</taxon>
        <taxon>Arachnida</taxon>
        <taxon>Acari</taxon>
        <taxon>Parasitiformes</taxon>
        <taxon>Ixodida</taxon>
        <taxon>Ixodoidea</taxon>
        <taxon>Ixodidae</taxon>
        <taxon>Rhipicephalinae</taxon>
        <taxon>Rhipicephalus</taxon>
        <taxon>Rhipicephalus</taxon>
    </lineage>
</organism>
<feature type="domain" description="Endonuclease/exonuclease/phosphatase" evidence="3">
    <location>
        <begin position="190"/>
        <end position="296"/>
    </location>
</feature>
<keyword evidence="2" id="KW-1133">Transmembrane helix</keyword>
<dbReference type="InterPro" id="IPR036691">
    <property type="entry name" value="Endo/exonu/phosph_ase_sf"/>
</dbReference>
<dbReference type="SUPFAM" id="SSF56219">
    <property type="entry name" value="DNase I-like"/>
    <property type="match status" value="1"/>
</dbReference>
<evidence type="ECO:0000259" key="3">
    <source>
        <dbReference type="Pfam" id="PF14529"/>
    </source>
</evidence>
<sequence>MCGHAAPCAPQLDKTPTTPPEYCFARRSHRADLIGKKRRQHRDHGRRPGGQVPDLLLWRSRQRYRQPQRIHEERRWRYARDDVSMACSLFVIDKTRERFIVIAMSTLLLLISLTLFGILFTLLSEDSSRESVTQDFSHGHVSHTNPSSAKTDPGTLHRLLDSEEHKIEGTTVEHTIVEVIPERKSQQSLYVTDVYSPPRDQLTDYDHFIREVRKRTRGHRLVVVGDFNAPQTAWGYAITTKKGARVHDVAQQHGLTLWNDPLQPTRTNPDHTFPRDVKKAGWTCLPETLGSDHHIIQLDIGYERRPTKTGTARLTDWNAFRNELDDDEAIADIDAWPTKHQTRASPSTGCKCRRAPRFEYLACTCTATDQGPPRFLDFNRRFSNSRTS</sequence>
<comment type="caution">
    <text evidence="4">The sequence shown here is derived from an EMBL/GenBank/DDBJ whole genome shotgun (WGS) entry which is preliminary data.</text>
</comment>
<gene>
    <name evidence="4" type="ORF">HPB52_001954</name>
</gene>
<dbReference type="Proteomes" id="UP000821837">
    <property type="component" value="Unassembled WGS sequence"/>
</dbReference>
<reference evidence="4" key="2">
    <citation type="submission" date="2021-09" db="EMBL/GenBank/DDBJ databases">
        <authorList>
            <person name="Jia N."/>
            <person name="Wang J."/>
            <person name="Shi W."/>
            <person name="Du L."/>
            <person name="Sun Y."/>
            <person name="Zhan W."/>
            <person name="Jiang J."/>
            <person name="Wang Q."/>
            <person name="Zhang B."/>
            <person name="Ji P."/>
            <person name="Sakyi L.B."/>
            <person name="Cui X."/>
            <person name="Yuan T."/>
            <person name="Jiang B."/>
            <person name="Yang W."/>
            <person name="Lam T.T.-Y."/>
            <person name="Chang Q."/>
            <person name="Ding S."/>
            <person name="Wang X."/>
            <person name="Zhu J."/>
            <person name="Ruan X."/>
            <person name="Zhao L."/>
            <person name="Wei J."/>
            <person name="Que T."/>
            <person name="Du C."/>
            <person name="Cheng J."/>
            <person name="Dai P."/>
            <person name="Han X."/>
            <person name="Huang E."/>
            <person name="Gao Y."/>
            <person name="Liu J."/>
            <person name="Shao H."/>
            <person name="Ye R."/>
            <person name="Li L."/>
            <person name="Wei W."/>
            <person name="Wang X."/>
            <person name="Wang C."/>
            <person name="Huo Q."/>
            <person name="Li W."/>
            <person name="Guo W."/>
            <person name="Chen H."/>
            <person name="Chen S."/>
            <person name="Zhou L."/>
            <person name="Zhou L."/>
            <person name="Ni X."/>
            <person name="Tian J."/>
            <person name="Zhou Y."/>
            <person name="Sheng Y."/>
            <person name="Liu T."/>
            <person name="Pan Y."/>
            <person name="Xia L."/>
            <person name="Li J."/>
            <person name="Zhao F."/>
            <person name="Cao W."/>
        </authorList>
    </citation>
    <scope>NUCLEOTIDE SEQUENCE</scope>
    <source>
        <strain evidence="4">Rsan-2018</strain>
        <tissue evidence="4">Larvae</tissue>
    </source>
</reference>
<evidence type="ECO:0000313" key="5">
    <source>
        <dbReference type="Proteomes" id="UP000821837"/>
    </source>
</evidence>
<dbReference type="Gene3D" id="3.60.10.10">
    <property type="entry name" value="Endonuclease/exonuclease/phosphatase"/>
    <property type="match status" value="1"/>
</dbReference>
<dbReference type="GO" id="GO:0003824">
    <property type="term" value="F:catalytic activity"/>
    <property type="evidence" value="ECO:0007669"/>
    <property type="project" value="InterPro"/>
</dbReference>
<dbReference type="Pfam" id="PF14529">
    <property type="entry name" value="Exo_endo_phos_2"/>
    <property type="match status" value="1"/>
</dbReference>
<dbReference type="InterPro" id="IPR005135">
    <property type="entry name" value="Endo/exonuclease/phosphatase"/>
</dbReference>
<feature type="region of interest" description="Disordered" evidence="1">
    <location>
        <begin position="134"/>
        <end position="155"/>
    </location>
</feature>
<dbReference type="AlphaFoldDB" id="A0A9D4PWF7"/>
<protein>
    <recommendedName>
        <fullName evidence="3">Endonuclease/exonuclease/phosphatase domain-containing protein</fullName>
    </recommendedName>
</protein>
<evidence type="ECO:0000313" key="4">
    <source>
        <dbReference type="EMBL" id="KAH7955623.1"/>
    </source>
</evidence>
<keyword evidence="2" id="KW-0812">Transmembrane</keyword>
<keyword evidence="2" id="KW-0472">Membrane</keyword>
<evidence type="ECO:0000256" key="2">
    <source>
        <dbReference type="SAM" id="Phobius"/>
    </source>
</evidence>